<evidence type="ECO:0000313" key="2">
    <source>
        <dbReference type="Proteomes" id="UP001172911"/>
    </source>
</evidence>
<accession>A0AAW7Z7Y9</accession>
<evidence type="ECO:0000313" key="1">
    <source>
        <dbReference type="EMBL" id="MDO7785656.1"/>
    </source>
</evidence>
<reference evidence="1" key="2">
    <citation type="submission" date="2023-03" db="EMBL/GenBank/DDBJ databases">
        <authorList>
            <person name="Zhang Z."/>
        </authorList>
    </citation>
    <scope>NUCLEOTIDE SEQUENCE</scope>
    <source>
        <strain evidence="1">DSA</strain>
    </source>
</reference>
<reference evidence="1" key="1">
    <citation type="journal article" date="2023" name="J. Hazard. Mater.">
        <title>Anaerobic biodegradation of pyrene and benzo[a]pyrene by a new sulfate-reducing Desulforamulus aquiferis strain DSA.</title>
        <authorList>
            <person name="Zhang Z."/>
            <person name="Sun J."/>
            <person name="Gong X."/>
            <person name="Wang C."/>
            <person name="Wang H."/>
        </authorList>
    </citation>
    <scope>NUCLEOTIDE SEQUENCE</scope>
    <source>
        <strain evidence="1">DSA</strain>
    </source>
</reference>
<dbReference type="EMBL" id="JARPTC010000001">
    <property type="protein sequence ID" value="MDO7785656.1"/>
    <property type="molecule type" value="Genomic_DNA"/>
</dbReference>
<keyword evidence="2" id="KW-1185">Reference proteome</keyword>
<sequence length="63" mass="7508">MFSPDIDPAILKRYLPTMSKEDLEDMLKKVEECLRYETNGQKLMRIMDNQTILEKAIDTYYNC</sequence>
<comment type="caution">
    <text evidence="1">The sequence shown here is derived from an EMBL/GenBank/DDBJ whole genome shotgun (WGS) entry which is preliminary data.</text>
</comment>
<gene>
    <name evidence="1" type="ORF">P6N53_00225</name>
</gene>
<dbReference type="AlphaFoldDB" id="A0AAW7Z7Y9"/>
<protein>
    <submittedName>
        <fullName evidence="1">Uncharacterized protein</fullName>
    </submittedName>
</protein>
<name>A0AAW7Z7Y9_9FIRM</name>
<organism evidence="1 2">
    <name type="scientific">Desulforamulus aquiferis</name>
    <dbReference type="NCBI Taxonomy" id="1397668"/>
    <lineage>
        <taxon>Bacteria</taxon>
        <taxon>Bacillati</taxon>
        <taxon>Bacillota</taxon>
        <taxon>Clostridia</taxon>
        <taxon>Eubacteriales</taxon>
        <taxon>Peptococcaceae</taxon>
        <taxon>Desulforamulus</taxon>
    </lineage>
</organism>
<dbReference type="Proteomes" id="UP001172911">
    <property type="component" value="Unassembled WGS sequence"/>
</dbReference>
<proteinExistence type="predicted"/>
<dbReference type="RefSeq" id="WP_304540219.1">
    <property type="nucleotide sequence ID" value="NZ_JARPTC010000001.1"/>
</dbReference>